<evidence type="ECO:0000256" key="9">
    <source>
        <dbReference type="SAM" id="MobiDB-lite"/>
    </source>
</evidence>
<dbReference type="Proteomes" id="UP000515140">
    <property type="component" value="Unplaced"/>
</dbReference>
<dbReference type="GO" id="GO:0005737">
    <property type="term" value="C:cytoplasm"/>
    <property type="evidence" value="ECO:0007669"/>
    <property type="project" value="TreeGrafter"/>
</dbReference>
<dbReference type="PANTHER" id="PTHR14453">
    <property type="entry name" value="PARP/ZINC FINGER CCCH TYPE DOMAIN CONTAINING PROTEIN"/>
    <property type="match status" value="1"/>
</dbReference>
<keyword evidence="5 8" id="KW-0520">NAD</keyword>
<dbReference type="InterPro" id="IPR034464">
    <property type="entry name" value="PAR10_RRM1_2"/>
</dbReference>
<dbReference type="RefSeq" id="XP_020850907.1">
    <property type="nucleotide sequence ID" value="XM_020995248.1"/>
</dbReference>
<dbReference type="FunFam" id="3.90.228.10:FF:000008">
    <property type="entry name" value="Poly [ADP-ribose] polymerase"/>
    <property type="match status" value="1"/>
</dbReference>
<dbReference type="GO" id="GO:0070212">
    <property type="term" value="P:protein poly-ADP-ribosylation"/>
    <property type="evidence" value="ECO:0007669"/>
    <property type="project" value="TreeGrafter"/>
</dbReference>
<dbReference type="PANTHER" id="PTHR14453:SF94">
    <property type="entry name" value="PROTEIN MONO-ADP-RIBOSYLTRANSFERASE PARP10"/>
    <property type="match status" value="1"/>
</dbReference>
<gene>
    <name evidence="12" type="primary">PARP10</name>
</gene>
<evidence type="ECO:0000256" key="7">
    <source>
        <dbReference type="ARBA" id="ARBA00024347"/>
    </source>
</evidence>
<dbReference type="InParanoid" id="A0A6P5KZP6"/>
<dbReference type="InterPro" id="IPR012317">
    <property type="entry name" value="Poly(ADP-ribose)pol_cat_dom"/>
</dbReference>
<reference evidence="12" key="1">
    <citation type="submission" date="2025-08" db="UniProtKB">
        <authorList>
            <consortium name="RefSeq"/>
        </authorList>
    </citation>
    <scope>IDENTIFICATION</scope>
    <source>
        <tissue evidence="12">Spleen</tissue>
    </source>
</reference>
<dbReference type="FunCoup" id="A0A6P5KZP6">
    <property type="interactions" value="1131"/>
</dbReference>
<protein>
    <recommendedName>
        <fullName evidence="8">Poly [ADP-ribose] polymerase</fullName>
        <shortName evidence="8">PARP</shortName>
        <ecNumber evidence="8">2.4.2.-</ecNumber>
    </recommendedName>
</protein>
<accession>A0A6P5KZP6</accession>
<comment type="subcellular location">
    <subcellularLocation>
        <location evidence="1">Nucleus</location>
    </subcellularLocation>
</comment>
<evidence type="ECO:0000256" key="4">
    <source>
        <dbReference type="ARBA" id="ARBA00022695"/>
    </source>
</evidence>
<dbReference type="CTD" id="84875"/>
<sequence length="927" mass="102071">MTELGSEVQVELRGLPHAVSDELVILYFQNRRRSGGGPLRGWQRLDGGGILTFQKSEDAQRVLAQASHVLQGTAVSVVPSPPRAPQRLLFLGLRPGTTPELLEYYAESLLSTEGECQALASPRPDRALVQLPTPLSEAEFEELATRSSGKTLGGTKVSLAWVPQARAVRVVRRDQPPDPTLLQLYLENPRRSGGGALEGLRTLPRAQGTVVTFQQWEVAERVLSQNHQLGDSELNIVPHYDVLEPEPEPEPKPEEGDRPALGEMISTETFGKIVPMEGLEATMTIKKPGITLPVENAMATVPLEKMEATGSRETPEESVTVERAGAVEPLGSIVLEETVPGERSREPVGDTVPKKVVPGEGGEILLPMEPGALRFLQLYYQEFLASLSEVTLCSLDGPDVTGFQINGAQESCQAAKDFLQSLLGSIECHMLPLKHPGSAHFLLGSEGQSLLKDLEAQFHCILTVEQQVVAAFDVDPVELDPTNPLESPEDWAYDPPPSSSTASDTSAIQMEEIKKFLDTLDEEECPLLEMEEGELHESEEGVAAPGRTKETLEEEAALQLALHHSLEEKSLMMWETRTLKQVLMMSLLDDREPDGSGSSHSRGRLMVHVACDQDPSELSQVLETVLREQLREERVMGVDQHLPPAFWSRLGRHHDVTVILQGRCAVLSGYGPQPSCAANHLRELMTVPLSQSYTLAPDSARPEVVPQVMGQQPLELECLEESSEEFQETAQAFYSTLDSSRSKIRIVKVERVSNPLLQSQYELHKKKLEQSCLQQPIERILYHGTSWQAVPDICSQGFNRSFCGRNATLYGKGVYFAVQAKVSIKDRYSPPDANGHKAVFVARVLTGDYGLGRPELRVPPQRDTGQGIQRYDSAVNSTRKPRIFVIFHDTQALPIFLITCQCIPDPSILNNDSCSGLSTHSPSPPPY</sequence>
<evidence type="ECO:0000256" key="8">
    <source>
        <dbReference type="RuleBase" id="RU362114"/>
    </source>
</evidence>
<dbReference type="EC" id="2.4.2.-" evidence="8"/>
<keyword evidence="3 8" id="KW-0808">Transferase</keyword>
<dbReference type="KEGG" id="pcw:110214361"/>
<dbReference type="GO" id="GO:0003714">
    <property type="term" value="F:transcription corepressor activity"/>
    <property type="evidence" value="ECO:0007669"/>
    <property type="project" value="TreeGrafter"/>
</dbReference>
<keyword evidence="11" id="KW-1185">Reference proteome</keyword>
<evidence type="ECO:0000256" key="2">
    <source>
        <dbReference type="ARBA" id="ARBA00022676"/>
    </source>
</evidence>
<evidence type="ECO:0000313" key="11">
    <source>
        <dbReference type="Proteomes" id="UP000515140"/>
    </source>
</evidence>
<evidence type="ECO:0000259" key="10">
    <source>
        <dbReference type="PROSITE" id="PS51059"/>
    </source>
</evidence>
<dbReference type="GeneID" id="110214361"/>
<dbReference type="Gene3D" id="3.30.70.330">
    <property type="match status" value="2"/>
</dbReference>
<keyword evidence="6" id="KW-0539">Nucleus</keyword>
<keyword evidence="2 8" id="KW-0328">Glycosyltransferase</keyword>
<evidence type="ECO:0000256" key="6">
    <source>
        <dbReference type="ARBA" id="ARBA00023242"/>
    </source>
</evidence>
<dbReference type="Gene3D" id="3.90.228.10">
    <property type="match status" value="1"/>
</dbReference>
<proteinExistence type="inferred from homology"/>
<feature type="region of interest" description="Disordered" evidence="9">
    <location>
        <begin position="479"/>
        <end position="506"/>
    </location>
</feature>
<organism evidence="11 12">
    <name type="scientific">Phascolarctos cinereus</name>
    <name type="common">Koala</name>
    <dbReference type="NCBI Taxonomy" id="38626"/>
    <lineage>
        <taxon>Eukaryota</taxon>
        <taxon>Metazoa</taxon>
        <taxon>Chordata</taxon>
        <taxon>Craniata</taxon>
        <taxon>Vertebrata</taxon>
        <taxon>Euteleostomi</taxon>
        <taxon>Mammalia</taxon>
        <taxon>Metatheria</taxon>
        <taxon>Diprotodontia</taxon>
        <taxon>Phascolarctidae</taxon>
        <taxon>Phascolarctos</taxon>
    </lineage>
</organism>
<dbReference type="GO" id="GO:0005634">
    <property type="term" value="C:nucleus"/>
    <property type="evidence" value="ECO:0007669"/>
    <property type="project" value="UniProtKB-SubCell"/>
</dbReference>
<evidence type="ECO:0000256" key="5">
    <source>
        <dbReference type="ARBA" id="ARBA00023027"/>
    </source>
</evidence>
<dbReference type="Pfam" id="PF23085">
    <property type="entry name" value="RRM_PARP14_3"/>
    <property type="match status" value="2"/>
</dbReference>
<dbReference type="PROSITE" id="PS51059">
    <property type="entry name" value="PARP_CATALYTIC"/>
    <property type="match status" value="1"/>
</dbReference>
<dbReference type="Pfam" id="PF00644">
    <property type="entry name" value="PARP"/>
    <property type="match status" value="1"/>
</dbReference>
<evidence type="ECO:0000256" key="3">
    <source>
        <dbReference type="ARBA" id="ARBA00022679"/>
    </source>
</evidence>
<dbReference type="SUPFAM" id="SSF56399">
    <property type="entry name" value="ADP-ribosylation"/>
    <property type="match status" value="1"/>
</dbReference>
<dbReference type="InterPro" id="IPR012677">
    <property type="entry name" value="Nucleotide-bd_a/b_plait_sf"/>
</dbReference>
<feature type="domain" description="PARP catalytic" evidence="10">
    <location>
        <begin position="703"/>
        <end position="927"/>
    </location>
</feature>
<dbReference type="CDD" id="cd01439">
    <property type="entry name" value="TCCD_inducible_PARP_like"/>
    <property type="match status" value="1"/>
</dbReference>
<dbReference type="GO" id="GO:0016779">
    <property type="term" value="F:nucleotidyltransferase activity"/>
    <property type="evidence" value="ECO:0007669"/>
    <property type="project" value="UniProtKB-KW"/>
</dbReference>
<dbReference type="GO" id="GO:1990404">
    <property type="term" value="F:NAD+-protein mono-ADP-ribosyltransferase activity"/>
    <property type="evidence" value="ECO:0007669"/>
    <property type="project" value="TreeGrafter"/>
</dbReference>
<comment type="similarity">
    <text evidence="7">Belongs to the ARTD/PARP family.</text>
</comment>
<dbReference type="GO" id="GO:0010629">
    <property type="term" value="P:negative regulation of gene expression"/>
    <property type="evidence" value="ECO:0007669"/>
    <property type="project" value="TreeGrafter"/>
</dbReference>
<evidence type="ECO:0000313" key="12">
    <source>
        <dbReference type="RefSeq" id="XP_020850907.1"/>
    </source>
</evidence>
<name>A0A6P5KZP6_PHACI</name>
<evidence type="ECO:0000256" key="1">
    <source>
        <dbReference type="ARBA" id="ARBA00004123"/>
    </source>
</evidence>
<keyword evidence="4" id="KW-0548">Nucleotidyltransferase</keyword>
<dbReference type="GO" id="GO:0003950">
    <property type="term" value="F:NAD+ poly-ADP-ribosyltransferase activity"/>
    <property type="evidence" value="ECO:0007669"/>
    <property type="project" value="UniProtKB-UniRule"/>
</dbReference>
<dbReference type="InterPro" id="IPR052056">
    <property type="entry name" value="Mono-ARTD/PARP"/>
</dbReference>
<dbReference type="AlphaFoldDB" id="A0A6P5KZP6"/>
<dbReference type="CDD" id="cd12547">
    <property type="entry name" value="RRM1_2_PAR10"/>
    <property type="match status" value="2"/>
</dbReference>